<feature type="domain" description="Transglycosylase SLT" evidence="2">
    <location>
        <begin position="102"/>
        <end position="203"/>
    </location>
</feature>
<dbReference type="CDD" id="cd16896">
    <property type="entry name" value="LT_Slt70-like"/>
    <property type="match status" value="1"/>
</dbReference>
<evidence type="ECO:0000313" key="4">
    <source>
        <dbReference type="Proteomes" id="UP000670947"/>
    </source>
</evidence>
<accession>A0ABS3W6T1</accession>
<evidence type="ECO:0000256" key="1">
    <source>
        <dbReference type="ARBA" id="ARBA00007734"/>
    </source>
</evidence>
<dbReference type="EMBL" id="JAGGDJ010000003">
    <property type="protein sequence ID" value="MBO7743845.1"/>
    <property type="molecule type" value="Genomic_DNA"/>
</dbReference>
<gene>
    <name evidence="3" type="ORF">I8J29_06540</name>
</gene>
<comment type="similarity">
    <text evidence="1">Belongs to the transglycosylase Slt family.</text>
</comment>
<reference evidence="3 4" key="1">
    <citation type="submission" date="2021-03" db="EMBL/GenBank/DDBJ databases">
        <title>Paenibacillus artemisicola MWE-103 whole genome sequence.</title>
        <authorList>
            <person name="Ham Y.J."/>
        </authorList>
    </citation>
    <scope>NUCLEOTIDE SEQUENCE [LARGE SCALE GENOMIC DNA]</scope>
    <source>
        <strain evidence="3 4">MWE-103</strain>
    </source>
</reference>
<dbReference type="RefSeq" id="WP_208846869.1">
    <property type="nucleotide sequence ID" value="NZ_JAGGDJ010000003.1"/>
</dbReference>
<dbReference type="Pfam" id="PF01464">
    <property type="entry name" value="SLT"/>
    <property type="match status" value="1"/>
</dbReference>
<sequence length="233" mass="24167">MSIDPRIMSSLLQLQFMPNLDLNGNENVMSASAGTDGSSLFDTLLQQYMAGGSGSDRAGADGLPSIADPSALGGLSALMPMLGGSGEPATEDAGAAGDYEPLIQMAAAKYGIDPSLIKAVIQTESSYNPSAESGAGAKGLMQLMDGTARSLGVTNAFDPAQNIEGGTKFLAYLMKKYDGNDQAALAAYNAGPGRVDRAGIQTNADFQALMERLPEETRNYVTKVLNARTNDIG</sequence>
<organism evidence="3 4">
    <name type="scientific">Paenibacillus artemisiicola</name>
    <dbReference type="NCBI Taxonomy" id="1172618"/>
    <lineage>
        <taxon>Bacteria</taxon>
        <taxon>Bacillati</taxon>
        <taxon>Bacillota</taxon>
        <taxon>Bacilli</taxon>
        <taxon>Bacillales</taxon>
        <taxon>Paenibacillaceae</taxon>
        <taxon>Paenibacillus</taxon>
    </lineage>
</organism>
<dbReference type="InterPro" id="IPR008258">
    <property type="entry name" value="Transglycosylase_SLT_dom_1"/>
</dbReference>
<keyword evidence="4" id="KW-1185">Reference proteome</keyword>
<evidence type="ECO:0000313" key="3">
    <source>
        <dbReference type="EMBL" id="MBO7743845.1"/>
    </source>
</evidence>
<dbReference type="SUPFAM" id="SSF53955">
    <property type="entry name" value="Lysozyme-like"/>
    <property type="match status" value="1"/>
</dbReference>
<dbReference type="Gene3D" id="1.10.530.10">
    <property type="match status" value="1"/>
</dbReference>
<comment type="caution">
    <text evidence="3">The sequence shown here is derived from an EMBL/GenBank/DDBJ whole genome shotgun (WGS) entry which is preliminary data.</text>
</comment>
<name>A0ABS3W6T1_9BACL</name>
<dbReference type="Proteomes" id="UP000670947">
    <property type="component" value="Unassembled WGS sequence"/>
</dbReference>
<dbReference type="PANTHER" id="PTHR37423:SF2">
    <property type="entry name" value="MEMBRANE-BOUND LYTIC MUREIN TRANSGLYCOSYLASE C"/>
    <property type="match status" value="1"/>
</dbReference>
<evidence type="ECO:0000259" key="2">
    <source>
        <dbReference type="Pfam" id="PF01464"/>
    </source>
</evidence>
<dbReference type="InterPro" id="IPR023346">
    <property type="entry name" value="Lysozyme-like_dom_sf"/>
</dbReference>
<proteinExistence type="inferred from homology"/>
<dbReference type="PANTHER" id="PTHR37423">
    <property type="entry name" value="SOLUBLE LYTIC MUREIN TRANSGLYCOSYLASE-RELATED"/>
    <property type="match status" value="1"/>
</dbReference>
<dbReference type="InterPro" id="IPR000189">
    <property type="entry name" value="Transglyc_AS"/>
</dbReference>
<protein>
    <submittedName>
        <fullName evidence="3">Lytic transglycosylase domain-containing protein</fullName>
    </submittedName>
</protein>
<dbReference type="PROSITE" id="PS00922">
    <property type="entry name" value="TRANSGLYCOSYLASE"/>
    <property type="match status" value="1"/>
</dbReference>